<name>A0ABQ9Y0W8_9EUKA</name>
<proteinExistence type="predicted"/>
<evidence type="ECO:0000313" key="2">
    <source>
        <dbReference type="Proteomes" id="UP001281761"/>
    </source>
</evidence>
<dbReference type="Proteomes" id="UP001281761">
    <property type="component" value="Unassembled WGS sequence"/>
</dbReference>
<protein>
    <submittedName>
        <fullName evidence="1">Uncharacterized protein</fullName>
    </submittedName>
</protein>
<dbReference type="EMBL" id="JARBJD010000046">
    <property type="protein sequence ID" value="KAK2957391.1"/>
    <property type="molecule type" value="Genomic_DNA"/>
</dbReference>
<comment type="caution">
    <text evidence="1">The sequence shown here is derived from an EMBL/GenBank/DDBJ whole genome shotgun (WGS) entry which is preliminary data.</text>
</comment>
<reference evidence="1 2" key="1">
    <citation type="journal article" date="2022" name="bioRxiv">
        <title>Genomics of Preaxostyla Flagellates Illuminates Evolutionary Transitions and the Path Towards Mitochondrial Loss.</title>
        <authorList>
            <person name="Novak L.V.F."/>
            <person name="Treitli S.C."/>
            <person name="Pyrih J."/>
            <person name="Halakuc P."/>
            <person name="Pipaliya S.V."/>
            <person name="Vacek V."/>
            <person name="Brzon O."/>
            <person name="Soukal P."/>
            <person name="Eme L."/>
            <person name="Dacks J.B."/>
            <person name="Karnkowska A."/>
            <person name="Elias M."/>
            <person name="Hampl V."/>
        </authorList>
    </citation>
    <scope>NUCLEOTIDE SEQUENCE [LARGE SCALE GENOMIC DNA]</scope>
    <source>
        <strain evidence="1">NAU3</strain>
        <tissue evidence="1">Gut</tissue>
    </source>
</reference>
<accession>A0ABQ9Y0W8</accession>
<keyword evidence="2" id="KW-1185">Reference proteome</keyword>
<sequence length="227" mass="24905">MRLFVVDALRNTRGAPEGRSRTWKLSTSPLHMSSALIAVSLQLLDICLHLPPALASLAHRALSPLALPSEPEWEETGIIRMTEAEAGIAVEAFEGAGLGLWDEFATILRQLASPRRETEEVRHTTEVERTLLRLSLQMLVSRERKRDGTIISLVAPPPSPTLSLTMAVRLGDRIGEGKKVAESIAEPLLNDYGTASANPDPLCEHERVACIPISGMVTPFTRFHFTL</sequence>
<evidence type="ECO:0000313" key="1">
    <source>
        <dbReference type="EMBL" id="KAK2957391.1"/>
    </source>
</evidence>
<gene>
    <name evidence="1" type="ORF">BLNAU_7547</name>
</gene>
<organism evidence="1 2">
    <name type="scientific">Blattamonas nauphoetae</name>
    <dbReference type="NCBI Taxonomy" id="2049346"/>
    <lineage>
        <taxon>Eukaryota</taxon>
        <taxon>Metamonada</taxon>
        <taxon>Preaxostyla</taxon>
        <taxon>Oxymonadida</taxon>
        <taxon>Blattamonas</taxon>
    </lineage>
</organism>